<proteinExistence type="predicted"/>
<organism evidence="1 2">
    <name type="scientific">Durusdinium trenchii</name>
    <dbReference type="NCBI Taxonomy" id="1381693"/>
    <lineage>
        <taxon>Eukaryota</taxon>
        <taxon>Sar</taxon>
        <taxon>Alveolata</taxon>
        <taxon>Dinophyceae</taxon>
        <taxon>Suessiales</taxon>
        <taxon>Symbiodiniaceae</taxon>
        <taxon>Durusdinium</taxon>
    </lineage>
</organism>
<evidence type="ECO:0000313" key="2">
    <source>
        <dbReference type="Proteomes" id="UP001642484"/>
    </source>
</evidence>
<reference evidence="1 2" key="1">
    <citation type="submission" date="2024-02" db="EMBL/GenBank/DDBJ databases">
        <authorList>
            <person name="Chen Y."/>
            <person name="Shah S."/>
            <person name="Dougan E. K."/>
            <person name="Thang M."/>
            <person name="Chan C."/>
        </authorList>
    </citation>
    <scope>NUCLEOTIDE SEQUENCE [LARGE SCALE GENOMIC DNA]</scope>
</reference>
<sequence length="238" mass="26240">MPPRELAGLKPGDKVIFWPTIPDPFKEYPSSWPVGGEMTFLEEVPSAARPCKARLADDRTAWVFWCDVALPGTKGEWKCPMVKVQDLAGEVSGEFPLTSSAEDLLKEVFKDKGQDLDAVYSFVLGSTKLQWGLPLASQGVEPGSSLTLVKEPASSKAGVYSFNMKSYPEDRYSEWDELELMADKTCTWAYCTAGPGRCSTVSTSSKDVKKRGRWTLVGPKVIVSWDGGEMQNFNNLGH</sequence>
<comment type="caution">
    <text evidence="1">The sequence shown here is derived from an EMBL/GenBank/DDBJ whole genome shotgun (WGS) entry which is preliminary data.</text>
</comment>
<gene>
    <name evidence="1" type="ORF">CCMP2556_LOCUS9245</name>
</gene>
<dbReference type="EMBL" id="CAXAMN010004258">
    <property type="protein sequence ID" value="CAK9008437.1"/>
    <property type="molecule type" value="Genomic_DNA"/>
</dbReference>
<keyword evidence="2" id="KW-1185">Reference proteome</keyword>
<protein>
    <submittedName>
        <fullName evidence="1">Uncharacterized protein</fullName>
    </submittedName>
</protein>
<accession>A0ABP0J277</accession>
<dbReference type="Proteomes" id="UP001642484">
    <property type="component" value="Unassembled WGS sequence"/>
</dbReference>
<name>A0ABP0J277_9DINO</name>
<evidence type="ECO:0000313" key="1">
    <source>
        <dbReference type="EMBL" id="CAK9008437.1"/>
    </source>
</evidence>